<evidence type="ECO:0000313" key="2">
    <source>
        <dbReference type="Proteomes" id="UP001139493"/>
    </source>
</evidence>
<dbReference type="AlphaFoldDB" id="A0A9X2K0B7"/>
<dbReference type="InterPro" id="IPR006379">
    <property type="entry name" value="HAD-SF_hydro_IIB"/>
</dbReference>
<dbReference type="Gene3D" id="3.40.50.1000">
    <property type="entry name" value="HAD superfamily/HAD-like"/>
    <property type="match status" value="2"/>
</dbReference>
<accession>A0A9X2K0B7</accession>
<comment type="caution">
    <text evidence="1">The sequence shown here is derived from an EMBL/GenBank/DDBJ whole genome shotgun (WGS) entry which is preliminary data.</text>
</comment>
<dbReference type="SUPFAM" id="SSF56784">
    <property type="entry name" value="HAD-like"/>
    <property type="match status" value="1"/>
</dbReference>
<dbReference type="GO" id="GO:0000287">
    <property type="term" value="F:magnesium ion binding"/>
    <property type="evidence" value="ECO:0007669"/>
    <property type="project" value="TreeGrafter"/>
</dbReference>
<name>A0A9X2K0B7_9MICO</name>
<dbReference type="Proteomes" id="UP001139493">
    <property type="component" value="Unassembled WGS sequence"/>
</dbReference>
<dbReference type="NCBIfam" id="TIGR01484">
    <property type="entry name" value="HAD-SF-IIB"/>
    <property type="match status" value="1"/>
</dbReference>
<dbReference type="PANTHER" id="PTHR10000:SF8">
    <property type="entry name" value="HAD SUPERFAMILY HYDROLASE-LIKE, TYPE 3"/>
    <property type="match status" value="1"/>
</dbReference>
<dbReference type="InterPro" id="IPR023214">
    <property type="entry name" value="HAD_sf"/>
</dbReference>
<proteinExistence type="predicted"/>
<evidence type="ECO:0000313" key="1">
    <source>
        <dbReference type="EMBL" id="MCP2266944.1"/>
    </source>
</evidence>
<organism evidence="1 2">
    <name type="scientific">Promicromonospora thailandica</name>
    <dbReference type="NCBI Taxonomy" id="765201"/>
    <lineage>
        <taxon>Bacteria</taxon>
        <taxon>Bacillati</taxon>
        <taxon>Actinomycetota</taxon>
        <taxon>Actinomycetes</taxon>
        <taxon>Micrococcales</taxon>
        <taxon>Promicromonosporaceae</taxon>
        <taxon>Promicromonospora</taxon>
    </lineage>
</organism>
<protein>
    <submittedName>
        <fullName evidence="1">HAD-superfamily hydrolase, subfamily IIB</fullName>
    </submittedName>
</protein>
<dbReference type="GO" id="GO:0005829">
    <property type="term" value="C:cytosol"/>
    <property type="evidence" value="ECO:0007669"/>
    <property type="project" value="TreeGrafter"/>
</dbReference>
<sequence>MGKDVRNTYHQGNIVTATASGATAALSGEPGRTPALVACDVTGTLARPGRRPGAAVLDAVAAVRAAGHHVVIATGRSLVGAVQVARHLGVREGWVVAANGAVRAQLHRDGFTVAEVVPLDAEPVVRLVSRTRPDLRVAAEVVGTGYRVSDRFPAQQLAGYQEVVGEAAGLWSRPTPRLVVHGQWAQRLAPTLRAAGVTAHPVRVDWVDVTAPGVSKATALEHIRAELGTARSATYALGDGESDLEMLAWAGTAIAMGQAPEAVRAVADRVTGTVDDDGAAAALLDLLRRPAA</sequence>
<dbReference type="GO" id="GO:0016791">
    <property type="term" value="F:phosphatase activity"/>
    <property type="evidence" value="ECO:0007669"/>
    <property type="project" value="TreeGrafter"/>
</dbReference>
<keyword evidence="2" id="KW-1185">Reference proteome</keyword>
<dbReference type="Pfam" id="PF08282">
    <property type="entry name" value="Hydrolase_3"/>
    <property type="match status" value="2"/>
</dbReference>
<dbReference type="PANTHER" id="PTHR10000">
    <property type="entry name" value="PHOSPHOSERINE PHOSPHATASE"/>
    <property type="match status" value="1"/>
</dbReference>
<reference evidence="1" key="1">
    <citation type="submission" date="2022-06" db="EMBL/GenBank/DDBJ databases">
        <title>Genomic Encyclopedia of Archaeal and Bacterial Type Strains, Phase II (KMG-II): from individual species to whole genera.</title>
        <authorList>
            <person name="Goeker M."/>
        </authorList>
    </citation>
    <scope>NUCLEOTIDE SEQUENCE</scope>
    <source>
        <strain evidence="1">DSM 26652</strain>
    </source>
</reference>
<dbReference type="InterPro" id="IPR036412">
    <property type="entry name" value="HAD-like_sf"/>
</dbReference>
<keyword evidence="1" id="KW-0378">Hydrolase</keyword>
<dbReference type="EMBL" id="JAMTCS010000015">
    <property type="protein sequence ID" value="MCP2266944.1"/>
    <property type="molecule type" value="Genomic_DNA"/>
</dbReference>
<gene>
    <name evidence="1" type="ORF">APR03_004316</name>
</gene>